<organism evidence="3 4">
    <name type="scientific">Labilithrix luteola</name>
    <dbReference type="NCBI Taxonomy" id="1391654"/>
    <lineage>
        <taxon>Bacteria</taxon>
        <taxon>Pseudomonadati</taxon>
        <taxon>Myxococcota</taxon>
        <taxon>Polyangia</taxon>
        <taxon>Polyangiales</taxon>
        <taxon>Labilitrichaceae</taxon>
        <taxon>Labilithrix</taxon>
    </lineage>
</organism>
<gene>
    <name evidence="3" type="ORF">AKJ09_06829</name>
</gene>
<dbReference type="KEGG" id="llu:AKJ09_06829"/>
<evidence type="ECO:0000256" key="2">
    <source>
        <dbReference type="SAM" id="SignalP"/>
    </source>
</evidence>
<evidence type="ECO:0000313" key="3">
    <source>
        <dbReference type="EMBL" id="AKV00166.1"/>
    </source>
</evidence>
<dbReference type="EMBL" id="CP012333">
    <property type="protein sequence ID" value="AKV00166.1"/>
    <property type="molecule type" value="Genomic_DNA"/>
</dbReference>
<name>A0A0K1Q2X4_9BACT</name>
<proteinExistence type="predicted"/>
<feature type="compositionally biased region" description="Basic residues" evidence="1">
    <location>
        <begin position="57"/>
        <end position="68"/>
    </location>
</feature>
<feature type="chain" id="PRO_5005466786" evidence="2">
    <location>
        <begin position="25"/>
        <end position="220"/>
    </location>
</feature>
<feature type="compositionally biased region" description="Gly residues" evidence="1">
    <location>
        <begin position="73"/>
        <end position="87"/>
    </location>
</feature>
<evidence type="ECO:0000256" key="1">
    <source>
        <dbReference type="SAM" id="MobiDB-lite"/>
    </source>
</evidence>
<feature type="signal peptide" evidence="2">
    <location>
        <begin position="1"/>
        <end position="24"/>
    </location>
</feature>
<protein>
    <submittedName>
        <fullName evidence="3">Uncharacterized protein</fullName>
    </submittedName>
</protein>
<sequence length="220" mass="21814">MVSSRFGAKAFVALAALAALGVGAVVVFHEREEASPNEGVSVDDASVDARATVAKPKSAKKKAARGGKTHVAGRGGGSGAAQGGGGHASANGPSEPSSDDGGEAATERRGHGGHAAPSGPSYESALDSNNDQLTIGAKTALDLSDAQLSAPMSDGTFISECGAPDTMGVTVKVAIKMGRAVGVSVSTSPFSADVAGCIDHHIRGLSWPASPKMDSLVTTY</sequence>
<dbReference type="AlphaFoldDB" id="A0A0K1Q2X4"/>
<dbReference type="Proteomes" id="UP000064967">
    <property type="component" value="Chromosome"/>
</dbReference>
<dbReference type="STRING" id="1391654.AKJ09_06829"/>
<keyword evidence="2" id="KW-0732">Signal</keyword>
<keyword evidence="4" id="KW-1185">Reference proteome</keyword>
<accession>A0A0K1Q2X4</accession>
<feature type="region of interest" description="Disordered" evidence="1">
    <location>
        <begin position="33"/>
        <end position="128"/>
    </location>
</feature>
<reference evidence="3 4" key="1">
    <citation type="submission" date="2015-08" db="EMBL/GenBank/DDBJ databases">
        <authorList>
            <person name="Babu N.S."/>
            <person name="Beckwith C.J."/>
            <person name="Beseler K.G."/>
            <person name="Brison A."/>
            <person name="Carone J.V."/>
            <person name="Caskin T.P."/>
            <person name="Diamond M."/>
            <person name="Durham M.E."/>
            <person name="Foxe J.M."/>
            <person name="Go M."/>
            <person name="Henderson B.A."/>
            <person name="Jones I.B."/>
            <person name="McGettigan J.A."/>
            <person name="Micheletti S.J."/>
            <person name="Nasrallah M.E."/>
            <person name="Ortiz D."/>
            <person name="Piller C.R."/>
            <person name="Privatt S.R."/>
            <person name="Schneider S.L."/>
            <person name="Sharp S."/>
            <person name="Smith T.C."/>
            <person name="Stanton J.D."/>
            <person name="Ullery H.E."/>
            <person name="Wilson R.J."/>
            <person name="Serrano M.G."/>
            <person name="Buck G."/>
            <person name="Lee V."/>
            <person name="Wang Y."/>
            <person name="Carvalho R."/>
            <person name="Voegtly L."/>
            <person name="Shi R."/>
            <person name="Duckworth R."/>
            <person name="Johnson A."/>
            <person name="Loviza R."/>
            <person name="Walstead R."/>
            <person name="Shah Z."/>
            <person name="Kiflezghi M."/>
            <person name="Wade K."/>
            <person name="Ball S.L."/>
            <person name="Bradley K.W."/>
            <person name="Asai D.J."/>
            <person name="Bowman C.A."/>
            <person name="Russell D.A."/>
            <person name="Pope W.H."/>
            <person name="Jacobs-Sera D."/>
            <person name="Hendrix R.W."/>
            <person name="Hatfull G.F."/>
        </authorList>
    </citation>
    <scope>NUCLEOTIDE SEQUENCE [LARGE SCALE GENOMIC DNA]</scope>
    <source>
        <strain evidence="3 4">DSM 27648</strain>
    </source>
</reference>
<evidence type="ECO:0000313" key="4">
    <source>
        <dbReference type="Proteomes" id="UP000064967"/>
    </source>
</evidence>